<dbReference type="Proteomes" id="UP000429523">
    <property type="component" value="Unassembled WGS sequence"/>
</dbReference>
<evidence type="ECO:0000313" key="11">
    <source>
        <dbReference type="Proteomes" id="UP000460718"/>
    </source>
</evidence>
<keyword evidence="2" id="KW-0812">Transmembrane</keyword>
<comment type="caution">
    <text evidence="4">The sequence shown here is derived from an EMBL/GenBank/DDBJ whole genome shotgun (WGS) entry which is preliminary data.</text>
</comment>
<evidence type="ECO:0000313" key="8">
    <source>
        <dbReference type="Proteomes" id="UP000429523"/>
    </source>
</evidence>
<organism evidence="4 11">
    <name type="scientific">Phytophthora fragariae</name>
    <dbReference type="NCBI Taxonomy" id="53985"/>
    <lineage>
        <taxon>Eukaryota</taxon>
        <taxon>Sar</taxon>
        <taxon>Stramenopiles</taxon>
        <taxon>Oomycota</taxon>
        <taxon>Peronosporomycetes</taxon>
        <taxon>Peronosporales</taxon>
        <taxon>Peronosporaceae</taxon>
        <taxon>Phytophthora</taxon>
    </lineage>
</organism>
<dbReference type="EMBL" id="QXGA01000105">
    <property type="protein sequence ID" value="KAE9152430.1"/>
    <property type="molecule type" value="Genomic_DNA"/>
</dbReference>
<dbReference type="GO" id="GO:0016020">
    <property type="term" value="C:membrane"/>
    <property type="evidence" value="ECO:0007669"/>
    <property type="project" value="TreeGrafter"/>
</dbReference>
<dbReference type="Proteomes" id="UP000476176">
    <property type="component" value="Unassembled WGS sequence"/>
</dbReference>
<dbReference type="EMBL" id="QXGF01000296">
    <property type="protein sequence ID" value="KAE8942640.1"/>
    <property type="molecule type" value="Genomic_DNA"/>
</dbReference>
<feature type="transmembrane region" description="Helical" evidence="2">
    <location>
        <begin position="453"/>
        <end position="478"/>
    </location>
</feature>
<dbReference type="AlphaFoldDB" id="A0A6A3KKI6"/>
<accession>A0A6A3KKI6</accession>
<feature type="compositionally biased region" description="Low complexity" evidence="1">
    <location>
        <begin position="135"/>
        <end position="155"/>
    </location>
</feature>
<dbReference type="EMBL" id="QXFW01000590">
    <property type="protein sequence ID" value="KAE9007901.1"/>
    <property type="molecule type" value="Genomic_DNA"/>
</dbReference>
<dbReference type="Proteomes" id="UP000460718">
    <property type="component" value="Unassembled WGS sequence"/>
</dbReference>
<evidence type="ECO:0000313" key="4">
    <source>
        <dbReference type="EMBL" id="KAE9007901.1"/>
    </source>
</evidence>
<evidence type="ECO:0000313" key="7">
    <source>
        <dbReference type="EMBL" id="KAE9243714.1"/>
    </source>
</evidence>
<sequence>MPLSEESESTSRSTGSNAVVDDAQDLIAGEGSDKDGKAQITLTNVQTSKTKSQTDDNGDDKREEYGNESYGIQDHPDTDAASLNPPSITNQVRVTPTPYDNYIANGDNANAPNQNESAETQYDSPSNEAHKSNGKGKSAGAASSATGSTTGATKTIPGKSESTGKADKSNGKGKSAGSVASAGDVTDIYGGKEEATAPTELRGRSKRSSGGGGGEGDEKISTVSSGKGSSSSSTSKKQTSNTNPPSHSNEGKPGDKLTKLEAMSIATMDAATQDAKQYVRGDPTTTGIDYQDGSSIFNEGDGNSPLVIGGRKRGWQTEAQAGLYAASSSFQNGLRFSVCAAALISVLLLLAFHFEVLNEGIARYLTSGSLWAPNSWEFIVYTQYVQQIAGISALTLLKTPYFLWDFTDLFAWANFLVYHAQDEYSSNGRRLMTVILGGLVGYGDRIETDEKKLLTHTCTGFAAVIGFFLGVVLGASLWSKWRERRN</sequence>
<name>A0A6A3KKI6_9STRA</name>
<evidence type="ECO:0000313" key="12">
    <source>
        <dbReference type="Proteomes" id="UP000476176"/>
    </source>
</evidence>
<reference evidence="11 12" key="1">
    <citation type="submission" date="2018-09" db="EMBL/GenBank/DDBJ databases">
        <title>Genomic investigation of the strawberry pathogen Phytophthora fragariae indicates pathogenicity is determined by transcriptional variation in three key races.</title>
        <authorList>
            <person name="Adams T.M."/>
            <person name="Armitage A.D."/>
            <person name="Sobczyk M.K."/>
            <person name="Bates H.J."/>
            <person name="Dunwell J.M."/>
            <person name="Nellist C.F."/>
            <person name="Harrison R.J."/>
        </authorList>
    </citation>
    <scope>NUCLEOTIDE SEQUENCE [LARGE SCALE GENOMIC DNA]</scope>
    <source>
        <strain evidence="7 9">BC-1</strain>
        <strain evidence="6 12">BC-23</strain>
        <strain evidence="5 10">NOV-5</strain>
        <strain evidence="3 8">NOV-9</strain>
        <strain evidence="4 11">SCRP245</strain>
    </source>
</reference>
<dbReference type="EMBL" id="QXGD01000312">
    <property type="protein sequence ID" value="KAE9243714.1"/>
    <property type="molecule type" value="Genomic_DNA"/>
</dbReference>
<evidence type="ECO:0000313" key="5">
    <source>
        <dbReference type="EMBL" id="KAE9152430.1"/>
    </source>
</evidence>
<evidence type="ECO:0000256" key="2">
    <source>
        <dbReference type="SAM" id="Phobius"/>
    </source>
</evidence>
<dbReference type="InterPro" id="IPR040241">
    <property type="entry name" value="TRP_Flc/Pkd2-like"/>
</dbReference>
<dbReference type="Proteomes" id="UP000440732">
    <property type="component" value="Unassembled WGS sequence"/>
</dbReference>
<dbReference type="EMBL" id="QXGC01000247">
    <property type="protein sequence ID" value="KAE9243292.1"/>
    <property type="molecule type" value="Genomic_DNA"/>
</dbReference>
<evidence type="ECO:0000256" key="1">
    <source>
        <dbReference type="SAM" id="MobiDB-lite"/>
    </source>
</evidence>
<protein>
    <submittedName>
        <fullName evidence="4">Uncharacterized protein</fullName>
    </submittedName>
</protein>
<feature type="compositionally biased region" description="Polar residues" evidence="1">
    <location>
        <begin position="84"/>
        <end position="94"/>
    </location>
</feature>
<keyword evidence="2" id="KW-0472">Membrane</keyword>
<feature type="compositionally biased region" description="Polar residues" evidence="1">
    <location>
        <begin position="107"/>
        <end position="127"/>
    </location>
</feature>
<dbReference type="Proteomes" id="UP000440367">
    <property type="component" value="Unassembled WGS sequence"/>
</dbReference>
<dbReference type="PANTHER" id="PTHR31145:SF6">
    <property type="entry name" value="INTEGRAL MEMBRANE PROTEIN (AFU_ORTHOLOGUE AFUA_7G01610)"/>
    <property type="match status" value="1"/>
</dbReference>
<feature type="compositionally biased region" description="Low complexity" evidence="1">
    <location>
        <begin position="221"/>
        <end position="240"/>
    </location>
</feature>
<feature type="compositionally biased region" description="Polar residues" evidence="1">
    <location>
        <begin position="40"/>
        <end position="51"/>
    </location>
</feature>
<feature type="region of interest" description="Disordered" evidence="1">
    <location>
        <begin position="1"/>
        <end position="255"/>
    </location>
</feature>
<proteinExistence type="predicted"/>
<evidence type="ECO:0000313" key="6">
    <source>
        <dbReference type="EMBL" id="KAE9243292.1"/>
    </source>
</evidence>
<evidence type="ECO:0000313" key="10">
    <source>
        <dbReference type="Proteomes" id="UP000440732"/>
    </source>
</evidence>
<evidence type="ECO:0000313" key="3">
    <source>
        <dbReference type="EMBL" id="KAE8942640.1"/>
    </source>
</evidence>
<keyword evidence="2" id="KW-1133">Transmembrane helix</keyword>
<dbReference type="GO" id="GO:0055085">
    <property type="term" value="P:transmembrane transport"/>
    <property type="evidence" value="ECO:0007669"/>
    <property type="project" value="TreeGrafter"/>
</dbReference>
<evidence type="ECO:0000313" key="9">
    <source>
        <dbReference type="Proteomes" id="UP000440367"/>
    </source>
</evidence>
<gene>
    <name evidence="7" type="ORF">PF002_g8128</name>
    <name evidence="6" type="ORF">PF004_g6210</name>
    <name evidence="5" type="ORF">PF006_g3342</name>
    <name evidence="3" type="ORF">PF009_g7612</name>
    <name evidence="4" type="ORF">PF011_g10925</name>
</gene>
<dbReference type="PANTHER" id="PTHR31145">
    <property type="entry name" value="INTEGRAL MEMBRANE PROTEIN (AFU_ORTHOLOGUE AFUA_7G01610)"/>
    <property type="match status" value="1"/>
</dbReference>